<reference evidence="2" key="1">
    <citation type="journal article" date="2020" name="Nature">
        <title>Giant virus diversity and host interactions through global metagenomics.</title>
        <authorList>
            <person name="Schulz F."/>
            <person name="Roux S."/>
            <person name="Paez-Espino D."/>
            <person name="Jungbluth S."/>
            <person name="Walsh D.A."/>
            <person name="Denef V.J."/>
            <person name="McMahon K.D."/>
            <person name="Konstantinidis K.T."/>
            <person name="Eloe-Fadrosh E.A."/>
            <person name="Kyrpides N.C."/>
            <person name="Woyke T."/>
        </authorList>
    </citation>
    <scope>NUCLEOTIDE SEQUENCE</scope>
    <source>
        <strain evidence="2">GVMAG-S-3300012000-57</strain>
    </source>
</reference>
<feature type="region of interest" description="Disordered" evidence="1">
    <location>
        <begin position="167"/>
        <end position="189"/>
    </location>
</feature>
<organism evidence="2">
    <name type="scientific">viral metagenome</name>
    <dbReference type="NCBI Taxonomy" id="1070528"/>
    <lineage>
        <taxon>unclassified sequences</taxon>
        <taxon>metagenomes</taxon>
        <taxon>organismal metagenomes</taxon>
    </lineage>
</organism>
<accession>A0A6C0KKY6</accession>
<dbReference type="AlphaFoldDB" id="A0A6C0KKY6"/>
<evidence type="ECO:0000256" key="1">
    <source>
        <dbReference type="SAM" id="MobiDB-lite"/>
    </source>
</evidence>
<sequence length="189" mass="20349">MARSRNSKKGGAGTADHAIAVYGDAMQQHAVSETDNTIAMNNGGTPVQSGAGLTEEILKLSESFAGKKEEESKVEPVLMGGKKGGKKEALEEMQARITQELAKLNKESEGGNMEKLQELQNTLALKGGKLTKKNLKHIKRKMTGGSGVLENIAVPAILLYINQRVGTKKNSGSKKLRKSARISRKLNHK</sequence>
<protein>
    <submittedName>
        <fullName evidence="2">Uncharacterized protein</fullName>
    </submittedName>
</protein>
<proteinExistence type="predicted"/>
<evidence type="ECO:0000313" key="2">
    <source>
        <dbReference type="EMBL" id="QHU17457.1"/>
    </source>
</evidence>
<dbReference type="EMBL" id="MN740908">
    <property type="protein sequence ID" value="QHU17457.1"/>
    <property type="molecule type" value="Genomic_DNA"/>
</dbReference>
<feature type="compositionally biased region" description="Basic residues" evidence="1">
    <location>
        <begin position="171"/>
        <end position="189"/>
    </location>
</feature>
<name>A0A6C0KKY6_9ZZZZ</name>